<dbReference type="SUPFAM" id="SSF56925">
    <property type="entry name" value="OMPA-like"/>
    <property type="match status" value="1"/>
</dbReference>
<dbReference type="Gene3D" id="2.40.160.20">
    <property type="match status" value="1"/>
</dbReference>
<dbReference type="InterPro" id="IPR011250">
    <property type="entry name" value="OMP/PagP_B-barrel"/>
</dbReference>
<dbReference type="EMBL" id="NEGB01000005">
    <property type="protein sequence ID" value="OTG65054.1"/>
    <property type="molecule type" value="Genomic_DNA"/>
</dbReference>
<dbReference type="AlphaFoldDB" id="A0A1Y3CHG3"/>
<dbReference type="PANTHER" id="PTHR36920:SF1">
    <property type="entry name" value="OUTER MEMBRANE PROTEIN W"/>
    <property type="match status" value="1"/>
</dbReference>
<dbReference type="RefSeq" id="WP_086203776.1">
    <property type="nucleotide sequence ID" value="NZ_NEGB01000005.1"/>
</dbReference>
<accession>A0A1Y3CHG3</accession>
<dbReference type="Pfam" id="PF03922">
    <property type="entry name" value="OmpW"/>
    <property type="match status" value="1"/>
</dbReference>
<dbReference type="OrthoDB" id="9807574at2"/>
<evidence type="ECO:0000313" key="2">
    <source>
        <dbReference type="EMBL" id="OTG65054.1"/>
    </source>
</evidence>
<dbReference type="GO" id="GO:0019867">
    <property type="term" value="C:outer membrane"/>
    <property type="evidence" value="ECO:0007669"/>
    <property type="project" value="InterPro"/>
</dbReference>
<proteinExistence type="predicted"/>
<feature type="chain" id="PRO_5012824850" evidence="1">
    <location>
        <begin position="23"/>
        <end position="365"/>
    </location>
</feature>
<keyword evidence="3" id="KW-1185">Reference proteome</keyword>
<dbReference type="Proteomes" id="UP000242765">
    <property type="component" value="Unassembled WGS sequence"/>
</dbReference>
<dbReference type="PANTHER" id="PTHR36920">
    <property type="match status" value="1"/>
</dbReference>
<name>A0A1Y3CHG3_9GAMM</name>
<sequence length="365" mass="39070">MSQFSKIVLPIACLLSTNLAYADSSNYKRWAVSAGWMHVMPQGKANSTHVTTAVEEGGSYGVGSLWGADLDKYATNRDKLTGMGKLMFDSFVKHSQKDPEYKVPNSLMNGARSDISGISDYTATGGMEAENTDTLGLTLSYFVNDNVSLELVGGIPPKVDIKGVGEIRAVALSTSNSPPPLGTPPTYFNGLQLLKDTLITDLGAHGTVAEVTAWTPAVTAKYHFGTSGKDRFRPFVGAGVTYGHFNKLKLNGGVEEDLIQAGYMIDNILSGRAGEALHGGKGSSTATPKVKVETSDAFAPVFTAGFTYDFTDRWFSTGSLSYMPNFNNVATVTVTDTSTGRELIKSNTKIDLDPLVTYVGVGYRF</sequence>
<gene>
    <name evidence="2" type="ORF">B9T28_09675</name>
</gene>
<keyword evidence="1" id="KW-0732">Signal</keyword>
<dbReference type="GO" id="GO:0055085">
    <property type="term" value="P:transmembrane transport"/>
    <property type="evidence" value="ECO:0007669"/>
    <property type="project" value="TreeGrafter"/>
</dbReference>
<protein>
    <submittedName>
        <fullName evidence="2">OmpW family protein</fullName>
    </submittedName>
</protein>
<comment type="caution">
    <text evidence="2">The sequence shown here is derived from an EMBL/GenBank/DDBJ whole genome shotgun (WGS) entry which is preliminary data.</text>
</comment>
<dbReference type="STRING" id="1977882.B9T28_09675"/>
<reference evidence="2 3" key="1">
    <citation type="submission" date="2017-04" db="EMBL/GenBank/DDBJ databases">
        <title>High diversity of culturable Acinetobacter species in natural soil and water ecosystems.</title>
        <authorList>
            <person name="Nemec A."/>
            <person name="Radolfova-Krizova L."/>
        </authorList>
    </citation>
    <scope>NUCLEOTIDE SEQUENCE [LARGE SCALE GENOMIC DNA]</scope>
    <source>
        <strain evidence="2 3">ANC 4999</strain>
    </source>
</reference>
<evidence type="ECO:0000313" key="3">
    <source>
        <dbReference type="Proteomes" id="UP000242765"/>
    </source>
</evidence>
<dbReference type="InterPro" id="IPR005618">
    <property type="entry name" value="OMPW"/>
</dbReference>
<evidence type="ECO:0000256" key="1">
    <source>
        <dbReference type="SAM" id="SignalP"/>
    </source>
</evidence>
<organism evidence="2 3">
    <name type="scientific">Acinetobacter silvestris</name>
    <dbReference type="NCBI Taxonomy" id="1977882"/>
    <lineage>
        <taxon>Bacteria</taxon>
        <taxon>Pseudomonadati</taxon>
        <taxon>Pseudomonadota</taxon>
        <taxon>Gammaproteobacteria</taxon>
        <taxon>Moraxellales</taxon>
        <taxon>Moraxellaceae</taxon>
        <taxon>Acinetobacter</taxon>
    </lineage>
</organism>
<feature type="signal peptide" evidence="1">
    <location>
        <begin position="1"/>
        <end position="22"/>
    </location>
</feature>